<comment type="caution">
    <text evidence="1">The sequence shown here is derived from an EMBL/GenBank/DDBJ whole genome shotgun (WGS) entry which is preliminary data.</text>
</comment>
<sequence length="251" mass="29672">MKSIVLMISTENDMVHLHPSQYHEGDNLKCYHHHLMNHRLRVILQYNRECPADSSTSLSRFPTPSCESNFRFDELCFLCEKNWDRSHEPGIIVQDNSLKDRIVAIAAERKNDFGEIIPRLQTTRSLTDLKARYPTACFKSFMAPYCKKKMIRNLIRYVIIIENRGEFKFQLSSLKSLMSEDNNSKIENRTLLRHLKKKYGGDIFIFRKQGKETLIYYKYYEFAKNCSDWYGKSEDLSEMAKKTIISMCQYD</sequence>
<accession>A0A8S1ADJ5</accession>
<proteinExistence type="predicted"/>
<gene>
    <name evidence="1" type="ORF">APLA_LOCUS9315</name>
</gene>
<name>A0A8S1ADJ5_ARCPL</name>
<dbReference type="AlphaFoldDB" id="A0A8S1ADJ5"/>
<organism evidence="1 2">
    <name type="scientific">Arctia plantaginis</name>
    <name type="common">Wood tiger moth</name>
    <name type="synonym">Phalaena plantaginis</name>
    <dbReference type="NCBI Taxonomy" id="874455"/>
    <lineage>
        <taxon>Eukaryota</taxon>
        <taxon>Metazoa</taxon>
        <taxon>Ecdysozoa</taxon>
        <taxon>Arthropoda</taxon>
        <taxon>Hexapoda</taxon>
        <taxon>Insecta</taxon>
        <taxon>Pterygota</taxon>
        <taxon>Neoptera</taxon>
        <taxon>Endopterygota</taxon>
        <taxon>Lepidoptera</taxon>
        <taxon>Glossata</taxon>
        <taxon>Ditrysia</taxon>
        <taxon>Noctuoidea</taxon>
        <taxon>Erebidae</taxon>
        <taxon>Arctiinae</taxon>
        <taxon>Arctia</taxon>
    </lineage>
</organism>
<evidence type="ECO:0000313" key="1">
    <source>
        <dbReference type="EMBL" id="CAB3243050.1"/>
    </source>
</evidence>
<keyword evidence="2" id="KW-1185">Reference proteome</keyword>
<dbReference type="EMBL" id="CADEBC010000519">
    <property type="protein sequence ID" value="CAB3243050.1"/>
    <property type="molecule type" value="Genomic_DNA"/>
</dbReference>
<protein>
    <submittedName>
        <fullName evidence="1">Uncharacterized protein</fullName>
    </submittedName>
</protein>
<evidence type="ECO:0000313" key="2">
    <source>
        <dbReference type="Proteomes" id="UP000494106"/>
    </source>
</evidence>
<reference evidence="1 2" key="1">
    <citation type="submission" date="2020-04" db="EMBL/GenBank/DDBJ databases">
        <authorList>
            <person name="Wallbank WR R."/>
            <person name="Pardo Diaz C."/>
            <person name="Kozak K."/>
            <person name="Martin S."/>
            <person name="Jiggins C."/>
            <person name="Moest M."/>
            <person name="Warren A I."/>
            <person name="Byers J.R.P. K."/>
            <person name="Montejo-Kovacevich G."/>
            <person name="Yen C E."/>
        </authorList>
    </citation>
    <scope>NUCLEOTIDE SEQUENCE [LARGE SCALE GENOMIC DNA]</scope>
</reference>
<dbReference type="OrthoDB" id="7697916at2759"/>
<dbReference type="Proteomes" id="UP000494106">
    <property type="component" value="Unassembled WGS sequence"/>
</dbReference>